<dbReference type="Gene3D" id="1.25.10.10">
    <property type="entry name" value="Leucine-rich Repeat Variant"/>
    <property type="match status" value="2"/>
</dbReference>
<evidence type="ECO:0000313" key="2">
    <source>
        <dbReference type="Proteomes" id="UP000294028"/>
    </source>
</evidence>
<gene>
    <name evidence="1" type="ORF">ELS19_10125</name>
</gene>
<accession>A0A482T8T9</accession>
<protein>
    <recommendedName>
        <fullName evidence="3">HEAT repeat domain-containing protein</fullName>
    </recommendedName>
</protein>
<dbReference type="PANTHER" id="PTHR12697">
    <property type="entry name" value="PBS LYASE HEAT-LIKE PROTEIN"/>
    <property type="match status" value="1"/>
</dbReference>
<dbReference type="Proteomes" id="UP000294028">
    <property type="component" value="Unassembled WGS sequence"/>
</dbReference>
<dbReference type="SUPFAM" id="SSF48371">
    <property type="entry name" value="ARM repeat"/>
    <property type="match status" value="1"/>
</dbReference>
<proteinExistence type="predicted"/>
<organism evidence="1 2">
    <name type="scientific">Halogeometricum borinquense</name>
    <dbReference type="NCBI Taxonomy" id="60847"/>
    <lineage>
        <taxon>Archaea</taxon>
        <taxon>Methanobacteriati</taxon>
        <taxon>Methanobacteriota</taxon>
        <taxon>Stenosarchaea group</taxon>
        <taxon>Halobacteria</taxon>
        <taxon>Halobacteriales</taxon>
        <taxon>Haloferacaceae</taxon>
        <taxon>Halogeometricum</taxon>
    </lineage>
</organism>
<comment type="caution">
    <text evidence="1">The sequence shown here is derived from an EMBL/GenBank/DDBJ whole genome shotgun (WGS) entry which is preliminary data.</text>
</comment>
<dbReference type="InterPro" id="IPR011989">
    <property type="entry name" value="ARM-like"/>
</dbReference>
<dbReference type="GO" id="GO:0016491">
    <property type="term" value="F:oxidoreductase activity"/>
    <property type="evidence" value="ECO:0007669"/>
    <property type="project" value="TreeGrafter"/>
</dbReference>
<dbReference type="RefSeq" id="WP_129784646.1">
    <property type="nucleotide sequence ID" value="NZ_RZHH01000002.1"/>
</dbReference>
<dbReference type="AlphaFoldDB" id="A0A482T8T9"/>
<evidence type="ECO:0000313" key="1">
    <source>
        <dbReference type="EMBL" id="RYJ14284.1"/>
    </source>
</evidence>
<reference evidence="1 2" key="1">
    <citation type="submission" date="2018-12" db="EMBL/GenBank/DDBJ databases">
        <title>Genome analysis provides insights into bioremediation potentialities of Halogeometricum borinquense strain N11.</title>
        <authorList>
            <person name="Najjari A."/>
            <person name="Youssef N."/>
            <person name="Fhoula I."/>
            <person name="Ben Dhia O."/>
            <person name="Mahjoubi M."/>
            <person name="Ouzari H.I."/>
            <person name="Cherif A."/>
        </authorList>
    </citation>
    <scope>NUCLEOTIDE SEQUENCE [LARGE SCALE GENOMIC DNA]</scope>
    <source>
        <strain evidence="1 2">N11</strain>
    </source>
</reference>
<evidence type="ECO:0008006" key="3">
    <source>
        <dbReference type="Google" id="ProtNLM"/>
    </source>
</evidence>
<name>A0A482T8T9_9EURY</name>
<dbReference type="InterPro" id="IPR016024">
    <property type="entry name" value="ARM-type_fold"/>
</dbReference>
<dbReference type="EMBL" id="RZHH01000002">
    <property type="protein sequence ID" value="RYJ14284.1"/>
    <property type="molecule type" value="Genomic_DNA"/>
</dbReference>
<dbReference type="PANTHER" id="PTHR12697:SF5">
    <property type="entry name" value="DEOXYHYPUSINE HYDROXYLASE"/>
    <property type="match status" value="1"/>
</dbReference>
<sequence length="340" mass="36446">MDDSTQSLSADYLSDVLDESAYEDAVEYVERFQSVPVDERREALRTIRSLLEHRPSALDPLLPALTSFLTDSERSIRLRTAKIFVSVAENAPLAAEPAVSPLAARLADEDEFYYVRARAAEALGYVALECPDAVASPEILAELRVGLSFDAREVKEKLAKALEYVALGNPGRLRHQLSSLSEHFADESELVRYHLVTTAAVVGCECPEALVSVCAALTAQLDDESPFVRGRAAEALGVLGRSTVADWSPPNAKIAALETDDDAFVAERARFAVTALDDDENTTLSGGDNVTSGVGTIQSIRETTDDAVDEIISPDSACPNCGLALPEAGPPMCPQCGAPY</sequence>